<dbReference type="KEGG" id="vg:80397870"/>
<dbReference type="Pfam" id="PF03431">
    <property type="entry name" value="RNA_replicase_B"/>
    <property type="match status" value="1"/>
</dbReference>
<dbReference type="GO" id="GO:0046872">
    <property type="term" value="F:metal ion binding"/>
    <property type="evidence" value="ECO:0007669"/>
    <property type="project" value="UniProtKB-KW"/>
</dbReference>
<dbReference type="GO" id="GO:0000166">
    <property type="term" value="F:nucleotide binding"/>
    <property type="evidence" value="ECO:0007669"/>
    <property type="project" value="UniProtKB-KW"/>
</dbReference>
<accession>A0A8S5L0S3</accession>
<keyword evidence="10" id="KW-0812">Transmembrane</keyword>
<feature type="transmembrane region" description="Helical" evidence="10">
    <location>
        <begin position="296"/>
        <end position="318"/>
    </location>
</feature>
<dbReference type="GO" id="GO:0039694">
    <property type="term" value="P:viral RNA genome replication"/>
    <property type="evidence" value="ECO:0007669"/>
    <property type="project" value="InterPro"/>
</dbReference>
<keyword evidence="13" id="KW-1185">Reference proteome</keyword>
<dbReference type="RefSeq" id="YP_010768984.1">
    <property type="nucleotide sequence ID" value="NC_073845.1"/>
</dbReference>
<dbReference type="Proteomes" id="UP000682654">
    <property type="component" value="Segment"/>
</dbReference>
<dbReference type="InterPro" id="IPR007096">
    <property type="entry name" value="RNA-dir_Rpol_cat_phage"/>
</dbReference>
<reference evidence="12" key="1">
    <citation type="submission" date="2020-09" db="EMBL/GenBank/DDBJ databases">
        <title>Leviviricetes taxonomy.</title>
        <authorList>
            <person name="Stockdale S.R."/>
            <person name="Callanan J."/>
            <person name="Adriaenssens E.M."/>
            <person name="Kuhn J.H."/>
            <person name="Rumnieks J."/>
            <person name="Shkoporov A."/>
            <person name="Draper L.A."/>
            <person name="Ross P."/>
            <person name="Hill C."/>
        </authorList>
    </citation>
    <scope>NUCLEOTIDE SEQUENCE</scope>
</reference>
<keyword evidence="4" id="KW-0548">Nucleotidyltransferase</keyword>
<evidence type="ECO:0000256" key="4">
    <source>
        <dbReference type="ARBA" id="ARBA00022695"/>
    </source>
</evidence>
<evidence type="ECO:0000256" key="10">
    <source>
        <dbReference type="SAM" id="Phobius"/>
    </source>
</evidence>
<evidence type="ECO:0000256" key="2">
    <source>
        <dbReference type="ARBA" id="ARBA00022484"/>
    </source>
</evidence>
<dbReference type="EC" id="2.7.7.48" evidence="1"/>
<gene>
    <name evidence="12" type="primary">SRR7976356_2_3</name>
</gene>
<evidence type="ECO:0000256" key="8">
    <source>
        <dbReference type="ARBA" id="ARBA00048744"/>
    </source>
</evidence>
<evidence type="ECO:0000256" key="1">
    <source>
        <dbReference type="ARBA" id="ARBA00012494"/>
    </source>
</evidence>
<feature type="domain" description="RdRp catalytic" evidence="11">
    <location>
        <begin position="228"/>
        <end position="368"/>
    </location>
</feature>
<evidence type="ECO:0000313" key="12">
    <source>
        <dbReference type="EMBL" id="DAD51233.1"/>
    </source>
</evidence>
<keyword evidence="6" id="KW-0693">Viral RNA replication</keyword>
<keyword evidence="2 12" id="KW-0696">RNA-directed RNA polymerase</keyword>
<dbReference type="PROSITE" id="PS50522">
    <property type="entry name" value="RDRP_PHAGE"/>
    <property type="match status" value="1"/>
</dbReference>
<keyword evidence="10" id="KW-1133">Transmembrane helix</keyword>
<keyword evidence="9" id="KW-0460">Magnesium</keyword>
<keyword evidence="5" id="KW-0547">Nucleotide-binding</keyword>
<dbReference type="EMBL" id="BK013761">
    <property type="protein sequence ID" value="DAD51233.1"/>
    <property type="molecule type" value="Genomic_RNA"/>
</dbReference>
<feature type="binding site" evidence="9">
    <location>
        <position position="243"/>
    </location>
    <ligand>
        <name>Mg(2+)</name>
        <dbReference type="ChEBI" id="CHEBI:18420"/>
        <label>2</label>
    </ligand>
</feature>
<evidence type="ECO:0000256" key="9">
    <source>
        <dbReference type="PIRSR" id="PIRSR605093-1"/>
    </source>
</evidence>
<evidence type="ECO:0000259" key="11">
    <source>
        <dbReference type="PROSITE" id="PS50522"/>
    </source>
</evidence>
<dbReference type="GO" id="GO:0003968">
    <property type="term" value="F:RNA-directed RNA polymerase activity"/>
    <property type="evidence" value="ECO:0007669"/>
    <property type="project" value="UniProtKB-KW"/>
</dbReference>
<sequence length="572" mass="64084">MAVNARALYSHLQQDLSGPLLGPEFQSVAAKSLLSSLLKKFSDEGSDKADALAISKFVSVNEQCKQYRAGNMHEWERMMIGEVRKYLYHFFHSTSAKGIFDWQRVFRNAKAGPGSSVGARGKDFYTKHFDSTLTYTHQTRFLVPLYQRLVSASPMWRDAEILRQSRHGFTEVAGSLLSTVKKNADISRTTCTEPSLLMFFQLGIGGCIAGGLRDWGLDIDSQATLNRELARVGSLKQSFGTVDLSSASDSMSLTMMRSMLTQDAFVVLNSLRCAQTKLPSGEPLELSMLSTMGNGYTFPLMTALFTCVVLGVYSCLGIRPSKRVDGRGDNWAVFGDDIIVLERAYDSVVRVLELLGFTVNVEKSFNEGPFRESCGADWHLGVDVRGVYCKTLKSVGARFSLINRLIRWSARHGILLRRTVRYLLESVPRYPVPFLEQDDAGVKVPFSYLGIPGQQRDFIAYRKVAIVPFELKYDFEGNITVPRQGNFKRRHANQYAAVVCSLHGSFSGGTVSLRVEPDAQTYRRCRSRASYWDAIVRQVVLDSGPLKLNLLPVISPDEWLSWSRTVEITLRK</sequence>
<comment type="cofactor">
    <cofactor evidence="9">
        <name>Mg(2+)</name>
        <dbReference type="ChEBI" id="CHEBI:18420"/>
    </cofactor>
    <text evidence="9">Binds 2 Mg(2+) per subunit.</text>
</comment>
<organism evidence="12 13">
    <name type="scientific">ssRNA phage SRR7976356_2</name>
    <dbReference type="NCBI Taxonomy" id="2786733"/>
    <lineage>
        <taxon>Viruses</taxon>
        <taxon>Riboviria</taxon>
        <taxon>Orthornavirae</taxon>
        <taxon>Lenarviricota</taxon>
        <taxon>Leviviricetes</taxon>
        <taxon>Norzivirales</taxon>
        <taxon>Atkinsviridae</taxon>
        <taxon>Apihcavirus</taxon>
        <taxon>Apihcavirus neoborborovicinum</taxon>
        <taxon>Tsecebavirus borborovicinum</taxon>
    </lineage>
</organism>
<dbReference type="GeneID" id="80397870"/>
<evidence type="ECO:0000256" key="3">
    <source>
        <dbReference type="ARBA" id="ARBA00022679"/>
    </source>
</evidence>
<proteinExistence type="predicted"/>
<protein>
    <recommendedName>
        <fullName evidence="1">RNA-directed RNA polymerase</fullName>
        <ecNumber evidence="1">2.7.7.48</ecNumber>
    </recommendedName>
    <alternativeName>
        <fullName evidence="7">RNA replicase beta chain</fullName>
    </alternativeName>
</protein>
<evidence type="ECO:0000256" key="7">
    <source>
        <dbReference type="ARBA" id="ARBA00030248"/>
    </source>
</evidence>
<keyword evidence="9" id="KW-0479">Metal-binding</keyword>
<comment type="catalytic activity">
    <reaction evidence="8">
        <text>RNA(n) + a ribonucleoside 5'-triphosphate = RNA(n+1) + diphosphate</text>
        <dbReference type="Rhea" id="RHEA:21248"/>
        <dbReference type="Rhea" id="RHEA-COMP:14527"/>
        <dbReference type="Rhea" id="RHEA-COMP:17342"/>
        <dbReference type="ChEBI" id="CHEBI:33019"/>
        <dbReference type="ChEBI" id="CHEBI:61557"/>
        <dbReference type="ChEBI" id="CHEBI:140395"/>
        <dbReference type="EC" id="2.7.7.48"/>
    </reaction>
</comment>
<evidence type="ECO:0000313" key="13">
    <source>
        <dbReference type="Proteomes" id="UP000682654"/>
    </source>
</evidence>
<feature type="binding site" evidence="9">
    <location>
        <position position="336"/>
    </location>
    <ligand>
        <name>Mg(2+)</name>
        <dbReference type="ChEBI" id="CHEBI:18420"/>
        <label>2</label>
    </ligand>
</feature>
<keyword evidence="10" id="KW-0472">Membrane</keyword>
<name>A0A8S5L0S3_9VIRU</name>
<keyword evidence="3" id="KW-0808">Transferase</keyword>
<feature type="binding site" evidence="9">
    <location>
        <position position="337"/>
    </location>
    <ligand>
        <name>Mg(2+)</name>
        <dbReference type="ChEBI" id="CHEBI:18420"/>
        <label>2</label>
    </ligand>
</feature>
<dbReference type="InterPro" id="IPR005093">
    <property type="entry name" value="RNArep_beta"/>
</dbReference>
<evidence type="ECO:0000256" key="6">
    <source>
        <dbReference type="ARBA" id="ARBA00022953"/>
    </source>
</evidence>
<evidence type="ECO:0000256" key="5">
    <source>
        <dbReference type="ARBA" id="ARBA00022741"/>
    </source>
</evidence>